<reference evidence="1 2" key="1">
    <citation type="submission" date="2013-09" db="EMBL/GenBank/DDBJ databases">
        <title>Comparative genomics of Sd1617 to representative strains in evaluating its pathogenesis.</title>
        <authorList>
            <person name="Aksomboon Vongsawan A."/>
            <person name="Kapatral V."/>
            <person name="Vaisvil B."/>
            <person name="Serichantalergs O."/>
            <person name="Hale T.L."/>
            <person name="Mason C.J."/>
        </authorList>
    </citation>
    <scope>NUCLEOTIDE SEQUENCE [LARGE SCALE GENOMIC DNA]</scope>
    <source>
        <strain evidence="1 2">1617</strain>
    </source>
</reference>
<dbReference type="KEGG" id="sdz:Asd1617_05422"/>
<organism evidence="1 2">
    <name type="scientific">Shigella dysenteriae 1617</name>
    <dbReference type="NCBI Taxonomy" id="754093"/>
    <lineage>
        <taxon>Bacteria</taxon>
        <taxon>Pseudomonadati</taxon>
        <taxon>Pseudomonadota</taxon>
        <taxon>Gammaproteobacteria</taxon>
        <taxon>Enterobacterales</taxon>
        <taxon>Enterobacteriaceae</taxon>
        <taxon>Shigella</taxon>
    </lineage>
</organism>
<proteinExistence type="predicted"/>
<dbReference type="PATRIC" id="fig|754093.4.peg.5289"/>
<dbReference type="HOGENOM" id="CLU_3043351_0_0_6"/>
<evidence type="ECO:0000313" key="1">
    <source>
        <dbReference type="EMBL" id="AHA68249.1"/>
    </source>
</evidence>
<sequence length="57" mass="6838">MLMMQLHWENRSENKLQYYCIFLNELAHEGRFMTNCGANIDALNNIKVVYMNIEKKL</sequence>
<evidence type="ECO:0000313" key="2">
    <source>
        <dbReference type="Proteomes" id="UP000031647"/>
    </source>
</evidence>
<name>E2X4G9_SHIDY</name>
<accession>E2X4G9</accession>
<gene>
    <name evidence="1" type="ORF">Asd1617_05422</name>
</gene>
<dbReference type="Proteomes" id="UP000031647">
    <property type="component" value="Chromosome"/>
</dbReference>
<dbReference type="AlphaFoldDB" id="E2X4G9"/>
<dbReference type="EMBL" id="CP006736">
    <property type="protein sequence ID" value="AHA68249.1"/>
    <property type="molecule type" value="Genomic_DNA"/>
</dbReference>
<protein>
    <submittedName>
        <fullName evidence="1">Uncharacterized protein</fullName>
    </submittedName>
</protein>